<dbReference type="SUPFAM" id="SSF53474">
    <property type="entry name" value="alpha/beta-Hydrolases"/>
    <property type="match status" value="1"/>
</dbReference>
<protein>
    <recommendedName>
        <fullName evidence="3">Peptidase S9 prolyl oligopeptidase catalytic domain-containing protein</fullName>
    </recommendedName>
</protein>
<dbReference type="InterPro" id="IPR029058">
    <property type="entry name" value="AB_hydrolase_fold"/>
</dbReference>
<dbReference type="EMBL" id="UINC01000188">
    <property type="protein sequence ID" value="SUZ50759.1"/>
    <property type="molecule type" value="Genomic_DNA"/>
</dbReference>
<accession>A0A381N8I4</accession>
<dbReference type="Gene3D" id="3.40.50.1820">
    <property type="entry name" value="alpha/beta hydrolase"/>
    <property type="match status" value="1"/>
</dbReference>
<dbReference type="Pfam" id="PF00756">
    <property type="entry name" value="Esterase"/>
    <property type="match status" value="1"/>
</dbReference>
<evidence type="ECO:0000313" key="2">
    <source>
        <dbReference type="EMBL" id="SUZ50759.1"/>
    </source>
</evidence>
<sequence>VKKLLTIVLTPILIFFSSGALADRQASDDESNIVDTRVQHRTYTFPPTGETIPYALFIPSNYNEGNPAPLIISLHGLGRTYDWLMGYHGFLDEAEANGYIVAAPLGYIRRGWYGSRETEDRQDSKYSEQDVMEVLSLVRDEFNVNDNRIYLWGHSMGGAGTYHIAAKYPGLFAGLGVAAPAPEQNLDIRATLEKIKHIPIFVLQGDEDGLVTLTRRWVEQMQSLGMQHVYAEIPDGDHSLVISQNSKHMQKFIDFFNIVRKHY</sequence>
<dbReference type="PANTHER" id="PTHR43037">
    <property type="entry name" value="UNNAMED PRODUCT-RELATED"/>
    <property type="match status" value="1"/>
</dbReference>
<gene>
    <name evidence="2" type="ORF">METZ01_LOCUS3613</name>
</gene>
<feature type="non-terminal residue" evidence="2">
    <location>
        <position position="1"/>
    </location>
</feature>
<dbReference type="AlphaFoldDB" id="A0A381N8I4"/>
<keyword evidence="1" id="KW-0732">Signal</keyword>
<name>A0A381N8I4_9ZZZZ</name>
<dbReference type="InterPro" id="IPR000801">
    <property type="entry name" value="Esterase-like"/>
</dbReference>
<proteinExistence type="predicted"/>
<evidence type="ECO:0000256" key="1">
    <source>
        <dbReference type="ARBA" id="ARBA00022729"/>
    </source>
</evidence>
<dbReference type="InterPro" id="IPR050955">
    <property type="entry name" value="Plant_Biomass_Hydrol_Est"/>
</dbReference>
<reference evidence="2" key="1">
    <citation type="submission" date="2018-05" db="EMBL/GenBank/DDBJ databases">
        <authorList>
            <person name="Lanie J.A."/>
            <person name="Ng W.-L."/>
            <person name="Kazmierczak K.M."/>
            <person name="Andrzejewski T.M."/>
            <person name="Davidsen T.M."/>
            <person name="Wayne K.J."/>
            <person name="Tettelin H."/>
            <person name="Glass J.I."/>
            <person name="Rusch D."/>
            <person name="Podicherti R."/>
            <person name="Tsui H.-C.T."/>
            <person name="Winkler M.E."/>
        </authorList>
    </citation>
    <scope>NUCLEOTIDE SEQUENCE</scope>
</reference>
<dbReference type="PANTHER" id="PTHR43037:SF1">
    <property type="entry name" value="BLL1128 PROTEIN"/>
    <property type="match status" value="1"/>
</dbReference>
<evidence type="ECO:0008006" key="3">
    <source>
        <dbReference type="Google" id="ProtNLM"/>
    </source>
</evidence>
<organism evidence="2">
    <name type="scientific">marine metagenome</name>
    <dbReference type="NCBI Taxonomy" id="408172"/>
    <lineage>
        <taxon>unclassified sequences</taxon>
        <taxon>metagenomes</taxon>
        <taxon>ecological metagenomes</taxon>
    </lineage>
</organism>